<dbReference type="EMBL" id="CP037423">
    <property type="protein sequence ID" value="QDV44498.1"/>
    <property type="molecule type" value="Genomic_DNA"/>
</dbReference>
<dbReference type="NCBIfam" id="NF038075">
    <property type="entry name" value="fam_STM4013"/>
    <property type="match status" value="1"/>
</dbReference>
<evidence type="ECO:0000259" key="1">
    <source>
        <dbReference type="Pfam" id="PF00884"/>
    </source>
</evidence>
<evidence type="ECO:0000313" key="2">
    <source>
        <dbReference type="EMBL" id="QDV44498.1"/>
    </source>
</evidence>
<dbReference type="OrthoDB" id="9803751at2"/>
<gene>
    <name evidence="2" type="ORF">Enr13x_43640</name>
</gene>
<accession>A0A518HUG2</accession>
<evidence type="ECO:0000313" key="3">
    <source>
        <dbReference type="Proteomes" id="UP000319004"/>
    </source>
</evidence>
<reference evidence="2 3" key="1">
    <citation type="submission" date="2019-03" db="EMBL/GenBank/DDBJ databases">
        <title>Deep-cultivation of Planctomycetes and their phenomic and genomic characterization uncovers novel biology.</title>
        <authorList>
            <person name="Wiegand S."/>
            <person name="Jogler M."/>
            <person name="Boedeker C."/>
            <person name="Pinto D."/>
            <person name="Vollmers J."/>
            <person name="Rivas-Marin E."/>
            <person name="Kohn T."/>
            <person name="Peeters S.H."/>
            <person name="Heuer A."/>
            <person name="Rast P."/>
            <person name="Oberbeckmann S."/>
            <person name="Bunk B."/>
            <person name="Jeske O."/>
            <person name="Meyerdierks A."/>
            <person name="Storesund J.E."/>
            <person name="Kallscheuer N."/>
            <person name="Luecker S."/>
            <person name="Lage O.M."/>
            <person name="Pohl T."/>
            <person name="Merkel B.J."/>
            <person name="Hornburger P."/>
            <person name="Mueller R.-W."/>
            <person name="Bruemmer F."/>
            <person name="Labrenz M."/>
            <person name="Spormann A.M."/>
            <person name="Op den Camp H."/>
            <person name="Overmann J."/>
            <person name="Amann R."/>
            <person name="Jetten M.S.M."/>
            <person name="Mascher T."/>
            <person name="Medema M.H."/>
            <person name="Devos D.P."/>
            <person name="Kaster A.-K."/>
            <person name="Ovreas L."/>
            <person name="Rohde M."/>
            <person name="Galperin M.Y."/>
            <person name="Jogler C."/>
        </authorList>
    </citation>
    <scope>NUCLEOTIDE SEQUENCE [LARGE SCALE GENOMIC DNA]</scope>
    <source>
        <strain evidence="2 3">Enr13</strain>
    </source>
</reference>
<sequence>MLTHIGRSDLLMATLDTLRFDVAQELFEQGRLPNFARYLPANGWQRRHSPATFTYAAHHAFFAGFLPTHAGPEKHPRLFASSFGGSETTGEQTYVFPQATLPQALSAVGYHTICVGGTGFFNPDNALGRVLPELFDESHWSKSMSVVDRNSASHQVDCAVEGVEQQTDKRVFCFINFSAIHQPNWFFASERTAAGHSPADRTDNKHSHGEALIEIDRQIPRLLDCFRRRGSLFGMIFSDHGTAYGEQGYWGHRLAHPVVWEVPYAEIEW</sequence>
<dbReference type="Gene3D" id="3.40.720.10">
    <property type="entry name" value="Alkaline Phosphatase, subunit A"/>
    <property type="match status" value="1"/>
</dbReference>
<organism evidence="2 3">
    <name type="scientific">Stieleria neptunia</name>
    <dbReference type="NCBI Taxonomy" id="2527979"/>
    <lineage>
        <taxon>Bacteria</taxon>
        <taxon>Pseudomonadati</taxon>
        <taxon>Planctomycetota</taxon>
        <taxon>Planctomycetia</taxon>
        <taxon>Pirellulales</taxon>
        <taxon>Pirellulaceae</taxon>
        <taxon>Stieleria</taxon>
    </lineage>
</organism>
<keyword evidence="3" id="KW-1185">Reference proteome</keyword>
<dbReference type="InterPro" id="IPR000917">
    <property type="entry name" value="Sulfatase_N"/>
</dbReference>
<feature type="domain" description="Sulfatase N-terminal" evidence="1">
    <location>
        <begin position="92"/>
        <end position="256"/>
    </location>
</feature>
<dbReference type="KEGG" id="snep:Enr13x_43640"/>
<dbReference type="InterPro" id="IPR017850">
    <property type="entry name" value="Alkaline_phosphatase_core_sf"/>
</dbReference>
<name>A0A518HUG2_9BACT</name>
<protein>
    <recommendedName>
        <fullName evidence="1">Sulfatase N-terminal domain-containing protein</fullName>
    </recommendedName>
</protein>
<dbReference type="InterPro" id="IPR047838">
    <property type="entry name" value="STM4013-like"/>
</dbReference>
<dbReference type="Proteomes" id="UP000319004">
    <property type="component" value="Chromosome"/>
</dbReference>
<dbReference type="RefSeq" id="WP_145388828.1">
    <property type="nucleotide sequence ID" value="NZ_CP037423.1"/>
</dbReference>
<proteinExistence type="predicted"/>
<dbReference type="AlphaFoldDB" id="A0A518HUG2"/>
<dbReference type="SUPFAM" id="SSF53649">
    <property type="entry name" value="Alkaline phosphatase-like"/>
    <property type="match status" value="1"/>
</dbReference>
<dbReference type="Pfam" id="PF00884">
    <property type="entry name" value="Sulfatase"/>
    <property type="match status" value="1"/>
</dbReference>